<evidence type="ECO:0000256" key="4">
    <source>
        <dbReference type="ARBA" id="ARBA00013044"/>
    </source>
</evidence>
<dbReference type="Pfam" id="PF02383">
    <property type="entry name" value="Syja_N"/>
    <property type="match status" value="1"/>
</dbReference>
<evidence type="ECO:0000256" key="2">
    <source>
        <dbReference type="ARBA" id="ARBA00008943"/>
    </source>
</evidence>
<comment type="similarity">
    <text evidence="3">In the central section; belongs to the inositol 1,4,5-trisphosphate 5-phosphatase family.</text>
</comment>
<feature type="domain" description="SAC" evidence="10">
    <location>
        <begin position="90"/>
        <end position="461"/>
    </location>
</feature>
<dbReference type="SUPFAM" id="SSF56219">
    <property type="entry name" value="DNase I-like"/>
    <property type="match status" value="1"/>
</dbReference>
<evidence type="ECO:0000256" key="6">
    <source>
        <dbReference type="ARBA" id="ARBA00022490"/>
    </source>
</evidence>
<name>A0A0G2G0C7_PHACM</name>
<comment type="caution">
    <text evidence="11">The sequence shown here is derived from an EMBL/GenBank/DDBJ whole genome shotgun (WGS) entry which is preliminary data.</text>
</comment>
<feature type="compositionally biased region" description="Basic and acidic residues" evidence="9">
    <location>
        <begin position="945"/>
        <end position="954"/>
    </location>
</feature>
<feature type="compositionally biased region" description="Low complexity" evidence="9">
    <location>
        <begin position="1127"/>
        <end position="1148"/>
    </location>
</feature>
<dbReference type="EC" id="3.1.3.36" evidence="4"/>
<dbReference type="Proteomes" id="UP000053317">
    <property type="component" value="Unassembled WGS sequence"/>
</dbReference>
<evidence type="ECO:0000313" key="11">
    <source>
        <dbReference type="EMBL" id="KKY17403.1"/>
    </source>
</evidence>
<feature type="region of interest" description="Disordered" evidence="9">
    <location>
        <begin position="889"/>
        <end position="1258"/>
    </location>
</feature>
<evidence type="ECO:0000256" key="8">
    <source>
        <dbReference type="ARBA" id="ARBA00022927"/>
    </source>
</evidence>
<evidence type="ECO:0000256" key="9">
    <source>
        <dbReference type="SAM" id="MobiDB-lite"/>
    </source>
</evidence>
<dbReference type="GO" id="GO:0005737">
    <property type="term" value="C:cytoplasm"/>
    <property type="evidence" value="ECO:0007669"/>
    <property type="project" value="UniProtKB-SubCell"/>
</dbReference>
<accession>A0A0G2G0C7</accession>
<keyword evidence="6" id="KW-0963">Cytoplasm</keyword>
<dbReference type="Pfam" id="PF22669">
    <property type="entry name" value="Exo_endo_phos2"/>
    <property type="match status" value="1"/>
</dbReference>
<dbReference type="InterPro" id="IPR036691">
    <property type="entry name" value="Endo/exonu/phosph_ase_sf"/>
</dbReference>
<evidence type="ECO:0000259" key="10">
    <source>
        <dbReference type="PROSITE" id="PS50275"/>
    </source>
</evidence>
<dbReference type="GO" id="GO:0046856">
    <property type="term" value="P:phosphatidylinositol dephosphorylation"/>
    <property type="evidence" value="ECO:0007669"/>
    <property type="project" value="InterPro"/>
</dbReference>
<comment type="subcellular location">
    <subcellularLocation>
        <location evidence="1">Cytoplasm</location>
    </subcellularLocation>
</comment>
<feature type="compositionally biased region" description="Polar residues" evidence="9">
    <location>
        <begin position="1151"/>
        <end position="1165"/>
    </location>
</feature>
<gene>
    <name evidence="11" type="ORF">UCRPC4_g05647</name>
</gene>
<dbReference type="InterPro" id="IPR000300">
    <property type="entry name" value="IPPc"/>
</dbReference>
<dbReference type="GO" id="GO:0015031">
    <property type="term" value="P:protein transport"/>
    <property type="evidence" value="ECO:0007669"/>
    <property type="project" value="UniProtKB-KW"/>
</dbReference>
<evidence type="ECO:0000256" key="5">
    <source>
        <dbReference type="ARBA" id="ARBA00022448"/>
    </source>
</evidence>
<dbReference type="PROSITE" id="PS50275">
    <property type="entry name" value="SAC"/>
    <property type="match status" value="1"/>
</dbReference>
<dbReference type="EMBL" id="LCWF01000147">
    <property type="protein sequence ID" value="KKY17403.1"/>
    <property type="molecule type" value="Genomic_DNA"/>
</dbReference>
<dbReference type="OrthoDB" id="405996at2759"/>
<feature type="compositionally biased region" description="Low complexity" evidence="9">
    <location>
        <begin position="1047"/>
        <end position="1062"/>
    </location>
</feature>
<evidence type="ECO:0000256" key="1">
    <source>
        <dbReference type="ARBA" id="ARBA00004496"/>
    </source>
</evidence>
<evidence type="ECO:0000256" key="3">
    <source>
        <dbReference type="ARBA" id="ARBA00009678"/>
    </source>
</evidence>
<keyword evidence="7" id="KW-0378">Hydrolase</keyword>
<feature type="compositionally biased region" description="Pro residues" evidence="9">
    <location>
        <begin position="1063"/>
        <end position="1084"/>
    </location>
</feature>
<proteinExistence type="inferred from homology"/>
<dbReference type="SMART" id="SM00128">
    <property type="entry name" value="IPPc"/>
    <property type="match status" value="1"/>
</dbReference>
<reference evidence="11 12" key="2">
    <citation type="submission" date="2015-05" db="EMBL/GenBank/DDBJ databases">
        <authorList>
            <person name="Morales-Cruz A."/>
            <person name="Amrine K.C."/>
            <person name="Cantu D."/>
        </authorList>
    </citation>
    <scope>NUCLEOTIDE SEQUENCE [LARGE SCALE GENOMIC DNA]</scope>
    <source>
        <strain evidence="11">UCRPC4</strain>
    </source>
</reference>
<dbReference type="InterPro" id="IPR002013">
    <property type="entry name" value="SAC_dom"/>
</dbReference>
<dbReference type="PANTHER" id="PTHR11200">
    <property type="entry name" value="INOSITOL 5-PHOSPHATASE"/>
    <property type="match status" value="1"/>
</dbReference>
<dbReference type="FunFam" id="3.60.10.10:FF:000029">
    <property type="entry name" value="Inositol polyphosphate 5-phosphatase"/>
    <property type="match status" value="1"/>
</dbReference>
<feature type="compositionally biased region" description="Low complexity" evidence="9">
    <location>
        <begin position="1016"/>
        <end position="1033"/>
    </location>
</feature>
<dbReference type="GO" id="GO:0016020">
    <property type="term" value="C:membrane"/>
    <property type="evidence" value="ECO:0007669"/>
    <property type="project" value="TreeGrafter"/>
</dbReference>
<dbReference type="GO" id="GO:0004439">
    <property type="term" value="F:phosphatidylinositol-4,5-bisphosphate 5-phosphatase activity"/>
    <property type="evidence" value="ECO:0007669"/>
    <property type="project" value="UniProtKB-EC"/>
</dbReference>
<dbReference type="GO" id="GO:0043813">
    <property type="term" value="F:phosphatidylinositol-3,5-bisphosphate 5-phosphatase activity"/>
    <property type="evidence" value="ECO:0007669"/>
    <property type="project" value="TreeGrafter"/>
</dbReference>
<dbReference type="Gene3D" id="3.60.10.10">
    <property type="entry name" value="Endonuclease/exonuclease/phosphatase"/>
    <property type="match status" value="1"/>
</dbReference>
<reference evidence="11 12" key="1">
    <citation type="submission" date="2015-05" db="EMBL/GenBank/DDBJ databases">
        <title>Distinctive expansion of gene families associated with plant cell wall degradation and secondary metabolism in the genomes of grapevine trunk pathogens.</title>
        <authorList>
            <person name="Lawrence D.P."/>
            <person name="Travadon R."/>
            <person name="Rolshausen P.E."/>
            <person name="Baumgartner K."/>
        </authorList>
    </citation>
    <scope>NUCLEOTIDE SEQUENCE [LARGE SCALE GENOMIC DNA]</scope>
    <source>
        <strain evidence="11">UCRPC4</strain>
    </source>
</reference>
<evidence type="ECO:0000256" key="7">
    <source>
        <dbReference type="ARBA" id="ARBA00022801"/>
    </source>
</evidence>
<evidence type="ECO:0000313" key="12">
    <source>
        <dbReference type="Proteomes" id="UP000053317"/>
    </source>
</evidence>
<keyword evidence="8" id="KW-0653">Protein transport</keyword>
<comment type="similarity">
    <text evidence="2">Belongs to the synaptojanin family.</text>
</comment>
<keyword evidence="12" id="KW-1185">Reference proteome</keyword>
<organism evidence="11 12">
    <name type="scientific">Phaeomoniella chlamydospora</name>
    <name type="common">Phaeoacremonium chlamydosporum</name>
    <dbReference type="NCBI Taxonomy" id="158046"/>
    <lineage>
        <taxon>Eukaryota</taxon>
        <taxon>Fungi</taxon>
        <taxon>Dikarya</taxon>
        <taxon>Ascomycota</taxon>
        <taxon>Pezizomycotina</taxon>
        <taxon>Eurotiomycetes</taxon>
        <taxon>Chaetothyriomycetidae</taxon>
        <taxon>Phaeomoniellales</taxon>
        <taxon>Phaeomoniellaceae</taxon>
        <taxon>Phaeomoniella</taxon>
    </lineage>
</organism>
<keyword evidence="5" id="KW-0813">Transport</keyword>
<protein>
    <recommendedName>
        <fullName evidence="4">phosphoinositide 5-phosphatase</fullName>
        <ecNumber evidence="4">3.1.3.36</ecNumber>
    </recommendedName>
</protein>
<sequence>MVEFGPRESLDLSEYRTVGSGHGTLGLITLNNDVFICVVTDCLNRPDYDNMYYGREPNPYPGSSFSTDDVDYGGGYDQGDSAAEHPFAALKKLLSNGFFYYSVDFDLTSRLQHRANDDAKFDIGSLDEGLLWNSYMIEPLLQFRSRLVDHERDALDQSQILTSVIRGFVKTITVPPASAPLRRQVSNLPSSLTVISRLSARRAGTRFNSRGIDDDGNVANFVETETIFWSPAGVCFSYVQIRGSVPIFWESSSSLIPGQQKIQITRPAEATQPAFDKHFEMLELAYGGVHVVNLLTEEKPGEKELSDRFHYHIDRSSLQRHGEKGHESEHDLIRETRYDFHVETRGAEGYEAARMIRRYLEDSADGFAYFLSEIVKEDARLEGAGREQYRHPVVVLQQEGVFRTNCLDCLDRTNLVQSMISQMALESFLSHRGETGSSDFWMRHSSLWADNGDTLSKIYAGTGALKSSFTRHGKMSFAGAIADVRKSATRLYVNNFADKARQNTIDLLLGRLMGQAPVNLFDPINDYVTAELHRQAATYSSTRPVHIWVGTFNLNGKTSGLQEDLSPWLHARSQSMKEHPELIAIGFQEIVELSPQQIMATDPSRRQAWEEAVQRCLNEHAKSQGLDDYVLLRSAQLVGAALLIFVRVSILPHIKNVEGSIKKTGLSGIAGNKGAVAIRLEFASTSICFVTAHLAAGFANYEERNRDYRTISHGLRFQKNRSISDHDTIIWLGDFNYRIGLSDERARRLVAARDLETLYENDQLNLQMVAGLAFKYYSESRITFLPTYKFNLNSDDYDTSEKARIPAWTDRILRKGTNLKQIDYNCAPLRFSDHRPVFATFECMITIVDEKLRAQLSAQIYGKRREELGTDHAVLGHDADSDEDADLLGYDAIEPGLPPASSDRRKWWLDNGLPSRSTLTPPQEGMVPNPKRPSNPWSKSTGEPEWVHPKDIKIPARGQKPQPPPPRRRTLITPAWEGETKRPASVNSATDAGTGSPDLQKHLIPPGPRRRISNTTTLSPSRASSISAASSTSQTLNKKPAPPIPKKPTALTSPNSTSAPSPSTSPLPEQPSTTPPRNEPPFPSPRHQFSASSSTTTSGRAKPLIPSRVPTTSTTDRPTHPLPPSQPSSSRHNSPASSQSPTSTFQPTLPRRTNTSSSLASYTTADSEHRTLSPAPPPSVPSRAKIPATTTIPPPKRTTRYNPSNTSEQDEKGPTLPPRRPQQQQISSSGTGLGLMDSGIEEKERGELGEWEVLKPGR</sequence>
<dbReference type="AlphaFoldDB" id="A0A0G2G0C7"/>
<dbReference type="InterPro" id="IPR046985">
    <property type="entry name" value="IP5"/>
</dbReference>
<feature type="compositionally biased region" description="Basic and acidic residues" evidence="9">
    <location>
        <begin position="1240"/>
        <end position="1258"/>
    </location>
</feature>
<dbReference type="PANTHER" id="PTHR11200:SF257">
    <property type="entry name" value="PHOSPHOINOSITIDE 5-PHOSPHATASE"/>
    <property type="match status" value="1"/>
</dbReference>
<feature type="compositionally biased region" description="Low complexity" evidence="9">
    <location>
        <begin position="1181"/>
        <end position="1191"/>
    </location>
</feature>